<gene>
    <name evidence="2" type="ORF">SJPD1_0822</name>
</gene>
<keyword evidence="2" id="KW-0456">Lyase</keyword>
<dbReference type="PANTHER" id="PTHR43130:SF3">
    <property type="entry name" value="HTH-TYPE TRANSCRIPTIONAL REGULATOR RV1931C"/>
    <property type="match status" value="1"/>
</dbReference>
<dbReference type="CDD" id="cd03139">
    <property type="entry name" value="GATase1_PfpI_2"/>
    <property type="match status" value="1"/>
</dbReference>
<evidence type="ECO:0000313" key="2">
    <source>
        <dbReference type="EMBL" id="ATB68935.1"/>
    </source>
</evidence>
<dbReference type="AlphaFoldDB" id="A0A290HBX7"/>
<organism evidence="2 3">
    <name type="scientific">Sulfurospirillum diekertiae</name>
    <dbReference type="NCBI Taxonomy" id="1854492"/>
    <lineage>
        <taxon>Bacteria</taxon>
        <taxon>Pseudomonadati</taxon>
        <taxon>Campylobacterota</taxon>
        <taxon>Epsilonproteobacteria</taxon>
        <taxon>Campylobacterales</taxon>
        <taxon>Sulfurospirillaceae</taxon>
        <taxon>Sulfurospirillum</taxon>
    </lineage>
</organism>
<accession>A0A290HBX7</accession>
<dbReference type="Proteomes" id="UP000217349">
    <property type="component" value="Chromosome"/>
</dbReference>
<feature type="domain" description="DJ-1/PfpI" evidence="1">
    <location>
        <begin position="4"/>
        <end position="168"/>
    </location>
</feature>
<protein>
    <submittedName>
        <fullName evidence="2">Isonitrile hydratase</fullName>
        <ecNumber evidence="2">4.2.1.103</ecNumber>
    </submittedName>
</protein>
<dbReference type="OrthoDB" id="9798003at2"/>
<dbReference type="GO" id="GO:0050549">
    <property type="term" value="F:cyclohexyl-isocyanide hydratase activity"/>
    <property type="evidence" value="ECO:0007669"/>
    <property type="project" value="UniProtKB-EC"/>
</dbReference>
<evidence type="ECO:0000259" key="1">
    <source>
        <dbReference type="Pfam" id="PF01965"/>
    </source>
</evidence>
<dbReference type="InterPro" id="IPR002818">
    <property type="entry name" value="DJ-1/PfpI"/>
</dbReference>
<dbReference type="PANTHER" id="PTHR43130">
    <property type="entry name" value="ARAC-FAMILY TRANSCRIPTIONAL REGULATOR"/>
    <property type="match status" value="1"/>
</dbReference>
<proteinExistence type="predicted"/>
<dbReference type="Pfam" id="PF01965">
    <property type="entry name" value="DJ-1_PfpI"/>
    <property type="match status" value="1"/>
</dbReference>
<dbReference type="KEGG" id="sulj:SJPD1_0822"/>
<reference evidence="3" key="1">
    <citation type="submission" date="2017-09" db="EMBL/GenBank/DDBJ databases">
        <title>The complete genome of Sulfurospirillum sp. JPD-1.</title>
        <authorList>
            <person name="Goris T."/>
        </authorList>
    </citation>
    <scope>NUCLEOTIDE SEQUENCE [LARGE SCALE GENOMIC DNA]</scope>
    <source>
        <strain evidence="3">JPD-1</strain>
    </source>
</reference>
<sequence length="192" mass="21176">MVTIGIVIFPNVEELDFVAPFEVLSYVNKVQPNSTQVLLIAPSLEPVHAFNGLRILPDMTFETCPTLDVLLFPGGKGRMIWMKETSMQNFIQKHSKEVTYLTSVCTGAFFLAEAGMLKGKEATTYHTAFDELAAYGVNVLSSKVVRDGKMITAAGVSSGLELGFYLLRELFGAPIAQEVAEKIEYTIDIMRL</sequence>
<dbReference type="EC" id="4.2.1.103" evidence="2"/>
<dbReference type="EMBL" id="CP023275">
    <property type="protein sequence ID" value="ATB68935.1"/>
    <property type="molecule type" value="Genomic_DNA"/>
</dbReference>
<evidence type="ECO:0000313" key="3">
    <source>
        <dbReference type="Proteomes" id="UP000217349"/>
    </source>
</evidence>
<dbReference type="RefSeq" id="WP_096046073.1">
    <property type="nucleotide sequence ID" value="NZ_CP023275.1"/>
</dbReference>
<dbReference type="Gene3D" id="3.40.50.880">
    <property type="match status" value="1"/>
</dbReference>
<dbReference type="InterPro" id="IPR029062">
    <property type="entry name" value="Class_I_gatase-like"/>
</dbReference>
<dbReference type="InterPro" id="IPR052158">
    <property type="entry name" value="INH-QAR"/>
</dbReference>
<dbReference type="SUPFAM" id="SSF52317">
    <property type="entry name" value="Class I glutamine amidotransferase-like"/>
    <property type="match status" value="1"/>
</dbReference>
<name>A0A290HBX7_9BACT</name>